<comment type="similarity">
    <text evidence="4">Belongs to the WhiA family.</text>
</comment>
<evidence type="ECO:0000259" key="7">
    <source>
        <dbReference type="Pfam" id="PF14527"/>
    </source>
</evidence>
<accession>A0A0J6ZLG1</accession>
<dbReference type="InParanoid" id="A0A0J6ZLG1"/>
<evidence type="ECO:0000256" key="2">
    <source>
        <dbReference type="ARBA" id="ARBA00023125"/>
    </source>
</evidence>
<proteinExistence type="inferred from homology"/>
<dbReference type="OrthoDB" id="401278at2"/>
<evidence type="ECO:0000259" key="6">
    <source>
        <dbReference type="Pfam" id="PF10298"/>
    </source>
</evidence>
<dbReference type="PANTHER" id="PTHR37307">
    <property type="entry name" value="CELL DIVISION PROTEIN WHIA-RELATED"/>
    <property type="match status" value="1"/>
</dbReference>
<keyword evidence="9" id="KW-1185">Reference proteome</keyword>
<dbReference type="AlphaFoldDB" id="A0A0J6ZLG1"/>
<dbReference type="Gene3D" id="3.10.28.10">
    <property type="entry name" value="Homing endonucleases"/>
    <property type="match status" value="1"/>
</dbReference>
<dbReference type="SUPFAM" id="SSF55608">
    <property type="entry name" value="Homing endonucleases"/>
    <property type="match status" value="1"/>
</dbReference>
<keyword evidence="1 4" id="KW-0132">Cell division</keyword>
<dbReference type="InterPro" id="IPR023054">
    <property type="entry name" value="Sporulation_regulator_WhiA_C"/>
</dbReference>
<dbReference type="PANTHER" id="PTHR37307:SF1">
    <property type="entry name" value="CELL DIVISION PROTEIN WHIA-RELATED"/>
    <property type="match status" value="1"/>
</dbReference>
<evidence type="ECO:0000313" key="9">
    <source>
        <dbReference type="Proteomes" id="UP000036503"/>
    </source>
</evidence>
<dbReference type="STRING" id="39029.BSR42_10585"/>
<feature type="domain" description="Sporulation regulator WhiA C-terminal" evidence="5">
    <location>
        <begin position="219"/>
        <end position="300"/>
    </location>
</feature>
<dbReference type="InterPro" id="IPR003802">
    <property type="entry name" value="Sporulation_regulator_WhiA"/>
</dbReference>
<keyword evidence="2 4" id="KW-0238">DNA-binding</keyword>
<reference evidence="8 9" key="1">
    <citation type="submission" date="2015-06" db="EMBL/GenBank/DDBJ databases">
        <title>Draft genome sequence of beer spoilage bacterium Megasphaera cerevisiae type strain 20462.</title>
        <authorList>
            <person name="Kutumbaka K."/>
            <person name="Pasmowitz J."/>
            <person name="Mategko J."/>
            <person name="Reyes D."/>
            <person name="Friedrich A."/>
            <person name="Han S."/>
            <person name="Martens-Habbena W."/>
            <person name="Neal-McKinney J."/>
            <person name="Janagama H.K."/>
            <person name="Nadala C."/>
            <person name="Samadpour M."/>
        </authorList>
    </citation>
    <scope>NUCLEOTIDE SEQUENCE [LARGE SCALE GENOMIC DNA]</scope>
    <source>
        <strain evidence="8 9">DSM 20462</strain>
    </source>
</reference>
<evidence type="ECO:0000256" key="4">
    <source>
        <dbReference type="HAMAP-Rule" id="MF_01420"/>
    </source>
</evidence>
<dbReference type="Pfam" id="PF14527">
    <property type="entry name" value="LAGLIDADG_WhiA"/>
    <property type="match status" value="1"/>
</dbReference>
<evidence type="ECO:0000259" key="5">
    <source>
        <dbReference type="Pfam" id="PF02650"/>
    </source>
</evidence>
<organism evidence="8 9">
    <name type="scientific">Megasphaera cerevisiae DSM 20462</name>
    <dbReference type="NCBI Taxonomy" id="1122219"/>
    <lineage>
        <taxon>Bacteria</taxon>
        <taxon>Bacillati</taxon>
        <taxon>Bacillota</taxon>
        <taxon>Negativicutes</taxon>
        <taxon>Veillonellales</taxon>
        <taxon>Veillonellaceae</taxon>
        <taxon>Megasphaera</taxon>
    </lineage>
</organism>
<name>A0A0J6ZLG1_9FIRM</name>
<dbReference type="InterPro" id="IPR039518">
    <property type="entry name" value="WhiA_LAGLIDADG_dom"/>
</dbReference>
<protein>
    <recommendedName>
        <fullName evidence="4">Probable cell division protein WhiA</fullName>
    </recommendedName>
</protein>
<evidence type="ECO:0000313" key="8">
    <source>
        <dbReference type="EMBL" id="KMO85706.1"/>
    </source>
</evidence>
<evidence type="ECO:0000256" key="3">
    <source>
        <dbReference type="ARBA" id="ARBA00023306"/>
    </source>
</evidence>
<dbReference type="InterPro" id="IPR027434">
    <property type="entry name" value="Homing_endonucl"/>
</dbReference>
<dbReference type="Pfam" id="PF10298">
    <property type="entry name" value="WhiA_N"/>
    <property type="match status" value="1"/>
</dbReference>
<dbReference type="GO" id="GO:0051301">
    <property type="term" value="P:cell division"/>
    <property type="evidence" value="ECO:0007669"/>
    <property type="project" value="UniProtKB-UniRule"/>
</dbReference>
<feature type="domain" description="Sporulation transcription regulator WhiA N-terminal" evidence="6">
    <location>
        <begin position="20"/>
        <end position="106"/>
    </location>
</feature>
<dbReference type="GO" id="GO:0043937">
    <property type="term" value="P:regulation of sporulation"/>
    <property type="evidence" value="ECO:0007669"/>
    <property type="project" value="InterPro"/>
</dbReference>
<dbReference type="NCBIfam" id="TIGR00647">
    <property type="entry name" value="DNA_bind_WhiA"/>
    <property type="match status" value="1"/>
</dbReference>
<dbReference type="PATRIC" id="fig|1122219.3.peg.2379"/>
<comment type="caution">
    <text evidence="8">The sequence shown here is derived from an EMBL/GenBank/DDBJ whole genome shotgun (WGS) entry which is preliminary data.</text>
</comment>
<dbReference type="EMBL" id="LEKT01000049">
    <property type="protein sequence ID" value="KMO85706.1"/>
    <property type="molecule type" value="Genomic_DNA"/>
</dbReference>
<feature type="domain" description="WhiA LAGLIDADG-like" evidence="7">
    <location>
        <begin position="124"/>
        <end position="216"/>
    </location>
</feature>
<dbReference type="FunCoup" id="A0A0J6ZLG1">
    <property type="interactions" value="25"/>
</dbReference>
<dbReference type="Proteomes" id="UP000036503">
    <property type="component" value="Unassembled WGS sequence"/>
</dbReference>
<gene>
    <name evidence="4" type="primary">whiA</name>
    <name evidence="8" type="ORF">AB840_12015</name>
</gene>
<dbReference type="HAMAP" id="MF_01420">
    <property type="entry name" value="HTH_type_WhiA"/>
    <property type="match status" value="1"/>
</dbReference>
<dbReference type="Pfam" id="PF02650">
    <property type="entry name" value="HTH_WhiA"/>
    <property type="match status" value="1"/>
</dbReference>
<dbReference type="InterPro" id="IPR018478">
    <property type="entry name" value="Sporu_reg_WhiA_N_dom"/>
</dbReference>
<evidence type="ECO:0000256" key="1">
    <source>
        <dbReference type="ARBA" id="ARBA00022618"/>
    </source>
</evidence>
<keyword evidence="3 4" id="KW-0131">Cell cycle</keyword>
<dbReference type="GO" id="GO:0003677">
    <property type="term" value="F:DNA binding"/>
    <property type="evidence" value="ECO:0007669"/>
    <property type="project" value="UniProtKB-UniRule"/>
</dbReference>
<sequence>MSFAEEVKNEIAHCKPKNAACRYAELAALLCMGGSLMLGSHGQVGIEFSTSNNAVARKALTMWRQSFAIRPEVRVRQGLRLRKKNYYILRVPPSLISTEILEQLSLFPKAQEFHTINLKSQDCQRAFLRGAFMGGGSVNQPKGDYHMELLTGNEAFAALLLKILRRFHLPAKMTDRKGDYLVYIKEGNGVSSFLQYIGASQAYMKFESVRVVKEMRNNVNRVVNCETANLQKTVDAAVRQRRDIHVIQASGLYQQMTPKLQEAAELRAENPEASMSELASASGLTKSGLAHRFKKIADIARQIEEQGEK</sequence>
<dbReference type="RefSeq" id="WP_048515089.1">
    <property type="nucleotide sequence ID" value="NZ_FUXD01000041.1"/>
</dbReference>
<comment type="function">
    <text evidence="4">Involved in cell division and chromosome segregation.</text>
</comment>